<dbReference type="Pfam" id="PF04438">
    <property type="entry name" value="zf-HIT"/>
    <property type="match status" value="1"/>
</dbReference>
<dbReference type="InterPro" id="IPR045495">
    <property type="entry name" value="PI4K_N"/>
</dbReference>
<dbReference type="GO" id="GO:0005737">
    <property type="term" value="C:cytoplasm"/>
    <property type="evidence" value="ECO:0007669"/>
    <property type="project" value="TreeGrafter"/>
</dbReference>
<dbReference type="PROSITE" id="PS50290">
    <property type="entry name" value="PI3_4_KINASE_3"/>
    <property type="match status" value="1"/>
</dbReference>
<dbReference type="EMBL" id="KZ288318">
    <property type="protein sequence ID" value="PBC28281.1"/>
    <property type="molecule type" value="Genomic_DNA"/>
</dbReference>
<evidence type="ECO:0000256" key="1">
    <source>
        <dbReference type="ARBA" id="ARBA00006209"/>
    </source>
</evidence>
<dbReference type="InterPro" id="IPR011009">
    <property type="entry name" value="Kinase-like_dom_sf"/>
</dbReference>
<proteinExistence type="inferred from homology"/>
<dbReference type="InterPro" id="IPR007529">
    <property type="entry name" value="Znf_HIT"/>
</dbReference>
<dbReference type="STRING" id="94128.A0A2A3EB47"/>
<sequence>MLEKNNDDSSSSEDEISKNAIKEATDHQLLKEHYFSNEKFKNADVSKKPNECNSIEINSIINPISLRKKLEHEDTFSNFGVTPTFQNYVAKKLDEIIEKEFFRSIKIKKKKTDNIINEKDKESNNYGIKLLNSSSEFLTLEEDLPKFQKKRKIETNIEEKANLLKCKEVAVDPEHILSKIDTKAWTNKRKEIEFNYKKLKNGTLIEKPNNRCNKRPHIYICPRCEIKYCSVDCYKSEVHLECSESFYKQCVINELKSQEKNTEDRQKMLKILKRVHEQDLEDIEILENDEIDQESEEQLDSDDEENISDLEKRLYDINLDNADEVWSVLTNAEKQEFEALIKNGDIDKFLPKWIPWWIHCTKKKLVEDMDQTYNEQPQKLPSLIDVPIFNELQKASPNVKYNIINVIYAYAYIANYYNGDYLNCPVEATIVFLDLSENMKYNKVYENSESAITSIVHKIISCNWLPQDEQTLLAFKEAGNIIMQGSENKYLYIAVALSELYRLLIAATKEILKNKNDIENKEFFKNWSTIYHGLKIKLFFSKAVQHLARCLAAIKPTSSEKITQLFKLCPQESTQGIYRLDQRGQDATIALGIYFLESGLQHRDKILPYLLRLLRGLPKAVWLDEVKCSPSERIPVAERFSFCLNTLLSDVAARCEPVREEIISTQVEILAVLTNLIRGYKDQNGNRGMQAKLSLCKCLVPVLIGLARSMGRFAYTDPPLLCRIFPRPEPPLLKPNAETRLISDRKQHSFSNFRPIIPRSLSGNLNPHPTVDTAPSLLIGDHEYPCAKRPSLQSYSSVPYDPPTYFFSRYGSSFNQFPQMRCNESPERRAGMQFNVVHLQSVLALAKKLLTKEILTFLDEETQQVYNSGQVQIFPYRTFSETMNLVMVALLRELLQNQRDLPTPFTRDVQEFVKGLFLSGQTELQSRQHDASEREDMDTNFRTVNRFKVNVMANSACVDLLVWAIGDETGADSLCGRLVEKINSNHGPKLVLAHMPLLMVCLEGLGKLAQKFPNIASTSIYYLRDFLVVPSPILLKLHRQQSERGKDIQDSKQTTSSIQTAFEKLRDAAIGNLCIALEAAHSVNPDCVPALVASVSNRLFAADICDGESDDRSNSELISKNIVIMLGHVAVALKDTPKTMRTIFPFFQQLFCRTPSDLDFLIVDQLGCMIIAKCESKIYEGIMQMFSMSLGSSTATYASNDDRKQYCHVAKAVTNALANIAANLQGETELNDLLLHLLELFVQLGLEGKRASDKASNNVTMTKTASSAGNLGVLIPVIAILVRRLPPIRHPQKRLLKLFKDFWLYCVVMGFAGDQAPRLWPAEWYEGVKEIAVKSPYLISQTSARLEMRELQYTSAVRNDSVSLNELQELRSQILKLSTRTNDISQYVTKLQFAQCTYLLSVYWLETLRVANSSEPSLQPIMEYLCDTDLQKDKSGMWQCICCVADSVFVKFKDVMQRKPKDERREKELENHAQFLLVYFNHVHKQIRRIADKYLSALVDAFPHLLWNCKVLWSMLDILQILSFSLQIDPNEETPILRIPSTPYSIELMDTLEAREIIVKDFTARCKGIVQEAMKWAPQATRSHLQEYVNQIPSSGLKHHSGLCLSTDSVLEFVDLAIPTSALPNTNSLDKRPKGPKGASSWLLSMMSTRSRYAGEIAGMLSLAQTESSTSEISFEEIRNKVVDLLIDAVWMACRARNDVTHRSALWRATALLISMPGTHRRLLHTVASSQIELFTPAAMTTAVECWQWILTVRPDLKLRFLQEMFVAWQYTVDKRMGLFAPDEEEVNPLAIYEGCKLGPNPPQVKPHDIWVTFIVELIETAKYCCQETVDMIVILLHRSLPMTVGASGEEPGMSRHVAAIGVRFKLLSCGLLLLQGDILSRTLSKNVLRERVYCNCLDYFCRDRQVPTQELEQLHEDLVTLIRFWQVMHSDKKYLVMTGNESEFEILTPQSYSTGGFGPSETISSLSTALGTTNSEFSKTPTSVWINTVPMSTSSNTLGKRSNRSKRVMNANVFVKDYIKKRNLILELLAVEIEMLLVWRNPSGRQELALPGESSIAEWRAKGMNDRWREYTRLAWEISPVLAIFLPVRLKNSEIIIKEVCGLVRLKPVPVMHVPEALQYLVTTDTLLNDVPELVYMLTWERVSPIQALAYFSRQFPHHPISAQYAVEVLSSYPADAVLFYIPQLVQAVRHDTMGYVIEFIKKIAKRSQVVAHQLIWNMYTNMYLDEDKQIKDPILYDILDSLVKSILGSLSGPAKQFYEREFDFFEKITNISGEIRPYPKGPERKAACLKALSKIKVQPSCYLPSNPEAMVIDIDYQSGTPMQSAAKAPFLARFKVRKYGINELENIALAVSANGKMDVKRESEKETWQAAIFKVGDDVRQDMLALQVISIFKNIFQKVGLNLFLFPYRVVATAPGCGVIECVPNATSRDQLGRTTDIDMHQYFITRYGDETTKEFQNVRRNFVKSMAAYSVITYLLQIKDRHNGNIMLDTEGHIIHIDFGFMFESSPGGNLGFEPDIKLTDEMVLVMGGKMEAAPFRWFMELCVQAFLAVRPYQEAIISLVSLMLDTGLPCFRGQTIKLLRGRFVPTATDREAAAYMLNVIRNSYLNFRTKTYDMIQYYQNQIPY</sequence>
<evidence type="ECO:0000313" key="9">
    <source>
        <dbReference type="Proteomes" id="UP000242457"/>
    </source>
</evidence>
<feature type="region of interest" description="Disordered" evidence="5">
    <location>
        <begin position="1"/>
        <end position="22"/>
    </location>
</feature>
<comment type="similarity">
    <text evidence="1">Belongs to the PI3/PI4-kinase family. Type III PI4K subfamily.</text>
</comment>
<name>A0A2A3EB47_APICC</name>
<dbReference type="Gene3D" id="3.30.1010.10">
    <property type="entry name" value="Phosphatidylinositol 3-kinase Catalytic Subunit, Chain A, domain 4"/>
    <property type="match status" value="1"/>
</dbReference>
<keyword evidence="3" id="KW-0808">Transferase</keyword>
<dbReference type="FunFam" id="3.30.1010.10:FF:000009">
    <property type="entry name" value="Phosphatidylinositol 4-kinase, catalytic, alpha"/>
    <property type="match status" value="1"/>
</dbReference>
<dbReference type="FunFam" id="1.25.40.70:FF:000011">
    <property type="entry name" value="Phosphatidylinositol 4-kinase alpha"/>
    <property type="match status" value="1"/>
</dbReference>
<dbReference type="EC" id="2.7.1.67" evidence="2"/>
<dbReference type="SMART" id="SM00145">
    <property type="entry name" value="PI3Ka"/>
    <property type="match status" value="1"/>
</dbReference>
<dbReference type="Gene3D" id="1.10.1070.11">
    <property type="entry name" value="Phosphatidylinositol 3-/4-kinase, catalytic domain"/>
    <property type="match status" value="1"/>
</dbReference>
<dbReference type="Proteomes" id="UP000242457">
    <property type="component" value="Unassembled WGS sequence"/>
</dbReference>
<dbReference type="PROSITE" id="PS00916">
    <property type="entry name" value="PI3_4_KINASE_2"/>
    <property type="match status" value="1"/>
</dbReference>
<protein>
    <recommendedName>
        <fullName evidence="2">1-phosphatidylinositol 4-kinase</fullName>
        <ecNumber evidence="2">2.7.1.67</ecNumber>
    </recommendedName>
</protein>
<dbReference type="SUPFAM" id="SSF56112">
    <property type="entry name" value="Protein kinase-like (PK-like)"/>
    <property type="match status" value="1"/>
</dbReference>
<dbReference type="InterPro" id="IPR000403">
    <property type="entry name" value="PI3/4_kinase_cat_dom"/>
</dbReference>
<dbReference type="Pfam" id="PF00613">
    <property type="entry name" value="PI3Ka"/>
    <property type="match status" value="1"/>
</dbReference>
<organism evidence="8 9">
    <name type="scientific">Apis cerana cerana</name>
    <name type="common">Oriental honeybee</name>
    <dbReference type="NCBI Taxonomy" id="94128"/>
    <lineage>
        <taxon>Eukaryota</taxon>
        <taxon>Metazoa</taxon>
        <taxon>Ecdysozoa</taxon>
        <taxon>Arthropoda</taxon>
        <taxon>Hexapoda</taxon>
        <taxon>Insecta</taxon>
        <taxon>Pterygota</taxon>
        <taxon>Neoptera</taxon>
        <taxon>Endopterygota</taxon>
        <taxon>Hymenoptera</taxon>
        <taxon>Apocrita</taxon>
        <taxon>Aculeata</taxon>
        <taxon>Apoidea</taxon>
        <taxon>Anthophila</taxon>
        <taxon>Apidae</taxon>
        <taxon>Apis</taxon>
    </lineage>
</organism>
<dbReference type="Pfam" id="PF00454">
    <property type="entry name" value="PI3_PI4_kinase"/>
    <property type="match status" value="1"/>
</dbReference>
<keyword evidence="4 8" id="KW-0418">Kinase</keyword>
<dbReference type="OrthoDB" id="10264149at2759"/>
<dbReference type="GO" id="GO:0046854">
    <property type="term" value="P:phosphatidylinositol phosphate biosynthetic process"/>
    <property type="evidence" value="ECO:0007669"/>
    <property type="project" value="InterPro"/>
</dbReference>
<evidence type="ECO:0000259" key="7">
    <source>
        <dbReference type="PROSITE" id="PS51545"/>
    </source>
</evidence>
<dbReference type="InterPro" id="IPR036940">
    <property type="entry name" value="PI3/4_kinase_cat_sf"/>
</dbReference>
<accession>A0A2A3EB47</accession>
<dbReference type="InterPro" id="IPR042236">
    <property type="entry name" value="PI3K_accessory_sf"/>
</dbReference>
<dbReference type="CDD" id="cd23024">
    <property type="entry name" value="zf-HIT_ZNHIT2-3"/>
    <property type="match status" value="1"/>
</dbReference>
<keyword evidence="9" id="KW-1185">Reference proteome</keyword>
<dbReference type="Gene3D" id="1.25.40.70">
    <property type="entry name" value="Phosphatidylinositol 3-kinase, accessory domain (PIK)"/>
    <property type="match status" value="1"/>
</dbReference>
<evidence type="ECO:0000256" key="4">
    <source>
        <dbReference type="ARBA" id="ARBA00022777"/>
    </source>
</evidence>
<dbReference type="InterPro" id="IPR016024">
    <property type="entry name" value="ARM-type_fold"/>
</dbReference>
<dbReference type="GO" id="GO:0004430">
    <property type="term" value="F:1-phosphatidylinositol 4-kinase activity"/>
    <property type="evidence" value="ECO:0007669"/>
    <property type="project" value="UniProtKB-EC"/>
</dbReference>
<dbReference type="InterPro" id="IPR001263">
    <property type="entry name" value="PI3K_accessory_dom"/>
</dbReference>
<dbReference type="SUPFAM" id="SSF48371">
    <property type="entry name" value="ARM repeat"/>
    <property type="match status" value="1"/>
</dbReference>
<dbReference type="PANTHER" id="PTHR10048:SF15">
    <property type="entry name" value="PHOSPHATIDYLINOSITOL 4-KINASE ALPHA"/>
    <property type="match status" value="1"/>
</dbReference>
<dbReference type="GO" id="GO:0005886">
    <property type="term" value="C:plasma membrane"/>
    <property type="evidence" value="ECO:0007669"/>
    <property type="project" value="TreeGrafter"/>
</dbReference>
<dbReference type="PROSITE" id="PS00915">
    <property type="entry name" value="PI3_4_KINASE_1"/>
    <property type="match status" value="1"/>
</dbReference>
<dbReference type="CDD" id="cd05167">
    <property type="entry name" value="PI4Kc_III_alpha"/>
    <property type="match status" value="1"/>
</dbReference>
<dbReference type="Pfam" id="PF19274">
    <property type="entry name" value="PI4K_N"/>
    <property type="match status" value="1"/>
</dbReference>
<gene>
    <name evidence="8" type="ORF">APICC_09628</name>
</gene>
<dbReference type="SUPFAM" id="SSF144232">
    <property type="entry name" value="HIT/MYND zinc finger-like"/>
    <property type="match status" value="1"/>
</dbReference>
<dbReference type="FunFam" id="1.10.1070.11:FF:000005">
    <property type="entry name" value="Phosphatidylinositol 4-kinase, catalytic, alpha"/>
    <property type="match status" value="1"/>
</dbReference>
<dbReference type="InterPro" id="IPR018936">
    <property type="entry name" value="PI3/4_kinase_CS"/>
</dbReference>
<dbReference type="GO" id="GO:0048015">
    <property type="term" value="P:phosphatidylinositol-mediated signaling"/>
    <property type="evidence" value="ECO:0007669"/>
    <property type="project" value="TreeGrafter"/>
</dbReference>
<feature type="domain" description="PI3K/PI4K catalytic" evidence="6">
    <location>
        <begin position="2343"/>
        <end position="2612"/>
    </location>
</feature>
<dbReference type="InterPro" id="IPR015433">
    <property type="entry name" value="PI3/4_kinase"/>
</dbReference>
<evidence type="ECO:0000256" key="2">
    <source>
        <dbReference type="ARBA" id="ARBA00012169"/>
    </source>
</evidence>
<dbReference type="PANTHER" id="PTHR10048">
    <property type="entry name" value="PHOSPHATIDYLINOSITOL KINASE"/>
    <property type="match status" value="1"/>
</dbReference>
<dbReference type="Gene3D" id="3.30.60.190">
    <property type="match status" value="1"/>
</dbReference>
<evidence type="ECO:0000259" key="6">
    <source>
        <dbReference type="PROSITE" id="PS50290"/>
    </source>
</evidence>
<reference evidence="8 9" key="1">
    <citation type="submission" date="2014-07" db="EMBL/GenBank/DDBJ databases">
        <title>Genomic and transcriptomic analysis on Apis cerana provide comprehensive insights into honey bee biology.</title>
        <authorList>
            <person name="Diao Q."/>
            <person name="Sun L."/>
            <person name="Zheng H."/>
            <person name="Zheng H."/>
            <person name="Xu S."/>
            <person name="Wang S."/>
            <person name="Zeng Z."/>
            <person name="Hu F."/>
            <person name="Su S."/>
            <person name="Wu J."/>
        </authorList>
    </citation>
    <scope>NUCLEOTIDE SEQUENCE [LARGE SCALE GENOMIC DNA]</scope>
    <source>
        <tissue evidence="8">Pupae without intestine</tissue>
    </source>
</reference>
<feature type="domain" description="PIK helical" evidence="7">
    <location>
        <begin position="2069"/>
        <end position="2247"/>
    </location>
</feature>
<evidence type="ECO:0000313" key="8">
    <source>
        <dbReference type="EMBL" id="PBC28281.1"/>
    </source>
</evidence>
<dbReference type="SMART" id="SM00146">
    <property type="entry name" value="PI3Kc"/>
    <property type="match status" value="1"/>
</dbReference>
<evidence type="ECO:0000256" key="5">
    <source>
        <dbReference type="SAM" id="MobiDB-lite"/>
    </source>
</evidence>
<evidence type="ECO:0000256" key="3">
    <source>
        <dbReference type="ARBA" id="ARBA00022679"/>
    </source>
</evidence>
<dbReference type="PROSITE" id="PS51545">
    <property type="entry name" value="PIK_HELICAL"/>
    <property type="match status" value="1"/>
</dbReference>